<evidence type="ECO:0000256" key="1">
    <source>
        <dbReference type="SAM" id="MobiDB-lite"/>
    </source>
</evidence>
<reference evidence="2" key="1">
    <citation type="journal article" date="2014" name="Int. J. Syst. Evol. Microbiol.">
        <title>Complete genome sequence of Corynebacterium casei LMG S-19264T (=DSM 44701T), isolated from a smear-ripened cheese.</title>
        <authorList>
            <consortium name="US DOE Joint Genome Institute (JGI-PGF)"/>
            <person name="Walter F."/>
            <person name="Albersmeier A."/>
            <person name="Kalinowski J."/>
            <person name="Ruckert C."/>
        </authorList>
    </citation>
    <scope>NUCLEOTIDE SEQUENCE</scope>
    <source>
        <strain evidence="2">CGMCC 1.15425</strain>
    </source>
</reference>
<name>A0A917GWQ0_9GAMM</name>
<evidence type="ECO:0000313" key="2">
    <source>
        <dbReference type="EMBL" id="GGG59660.1"/>
    </source>
</evidence>
<evidence type="ECO:0000313" key="3">
    <source>
        <dbReference type="Proteomes" id="UP000627715"/>
    </source>
</evidence>
<comment type="caution">
    <text evidence="2">The sequence shown here is derived from an EMBL/GenBank/DDBJ whole genome shotgun (WGS) entry which is preliminary data.</text>
</comment>
<keyword evidence="3" id="KW-1185">Reference proteome</keyword>
<proteinExistence type="predicted"/>
<feature type="region of interest" description="Disordered" evidence="1">
    <location>
        <begin position="77"/>
        <end position="111"/>
    </location>
</feature>
<reference evidence="2" key="2">
    <citation type="submission" date="2020-09" db="EMBL/GenBank/DDBJ databases">
        <authorList>
            <person name="Sun Q."/>
            <person name="Zhou Y."/>
        </authorList>
    </citation>
    <scope>NUCLEOTIDE SEQUENCE</scope>
    <source>
        <strain evidence="2">CGMCC 1.15425</strain>
    </source>
</reference>
<accession>A0A917GWQ0</accession>
<sequence length="210" mass="23687">MSRVTYPISQQIKISFSAFEDRLIVRANRMEAEPATILLSRRMTLLILQQLLKQLTEMSELGKTPREYWHDVLQMSHQHAMQAKHEQDKAQAEAAQNGTNEDGSSQEALSVSEQSIQDSTLYLATELTVQPRDKELMLALKGLPMPAAMTERTTHEPILAIPLQKENVHQMIELLMTRAADAKWDLPLELPWQDATDQQGGSSVGARLDN</sequence>
<gene>
    <name evidence="2" type="ORF">GCM10011403_16240</name>
</gene>
<organism evidence="2 3">
    <name type="scientific">Pseudohongiella nitratireducens</name>
    <dbReference type="NCBI Taxonomy" id="1768907"/>
    <lineage>
        <taxon>Bacteria</taxon>
        <taxon>Pseudomonadati</taxon>
        <taxon>Pseudomonadota</taxon>
        <taxon>Gammaproteobacteria</taxon>
        <taxon>Pseudomonadales</taxon>
        <taxon>Pseudohongiellaceae</taxon>
        <taxon>Pseudohongiella</taxon>
    </lineage>
</organism>
<dbReference type="AlphaFoldDB" id="A0A917GWQ0"/>
<dbReference type="EMBL" id="BMIY01000006">
    <property type="protein sequence ID" value="GGG59660.1"/>
    <property type="molecule type" value="Genomic_DNA"/>
</dbReference>
<dbReference type="OrthoDB" id="7062322at2"/>
<feature type="compositionally biased region" description="Polar residues" evidence="1">
    <location>
        <begin position="94"/>
        <end position="111"/>
    </location>
</feature>
<protein>
    <submittedName>
        <fullName evidence="2">Uncharacterized protein</fullName>
    </submittedName>
</protein>
<dbReference type="RefSeq" id="WP_068812373.1">
    <property type="nucleotide sequence ID" value="NZ_BMIY01000006.1"/>
</dbReference>
<dbReference type="Proteomes" id="UP000627715">
    <property type="component" value="Unassembled WGS sequence"/>
</dbReference>